<dbReference type="GO" id="GO:0000976">
    <property type="term" value="F:transcription cis-regulatory region binding"/>
    <property type="evidence" value="ECO:0007669"/>
    <property type="project" value="TreeGrafter"/>
</dbReference>
<keyword evidence="1" id="KW-0805">Transcription regulation</keyword>
<dbReference type="Gene3D" id="1.10.260.40">
    <property type="entry name" value="lambda repressor-like DNA-binding domains"/>
    <property type="match status" value="1"/>
</dbReference>
<feature type="region of interest" description="Disordered" evidence="4">
    <location>
        <begin position="1"/>
        <end position="23"/>
    </location>
</feature>
<evidence type="ECO:0000256" key="3">
    <source>
        <dbReference type="ARBA" id="ARBA00023163"/>
    </source>
</evidence>
<reference evidence="6 7" key="1">
    <citation type="submission" date="2018-07" db="EMBL/GenBank/DDBJ databases">
        <title>Draft genome of the type strain Streptomyces armeniacus ATCC 15676.</title>
        <authorList>
            <person name="Labana P."/>
            <person name="Gosse J.T."/>
            <person name="Boddy C.N."/>
        </authorList>
    </citation>
    <scope>NUCLEOTIDE SEQUENCE [LARGE SCALE GENOMIC DNA]</scope>
    <source>
        <strain evidence="6 7">ATCC 15676</strain>
    </source>
</reference>
<dbReference type="Proteomes" id="UP000254425">
    <property type="component" value="Chromosome"/>
</dbReference>
<dbReference type="SUPFAM" id="SSF47413">
    <property type="entry name" value="lambda repressor-like DNA-binding domains"/>
    <property type="match status" value="1"/>
</dbReference>
<dbReference type="RefSeq" id="WP_208884150.1">
    <property type="nucleotide sequence ID" value="NZ_CP031320.1"/>
</dbReference>
<feature type="domain" description="HTH lacI-type" evidence="5">
    <location>
        <begin position="21"/>
        <end position="75"/>
    </location>
</feature>
<dbReference type="AlphaFoldDB" id="A0A345XZ44"/>
<dbReference type="PANTHER" id="PTHR30146">
    <property type="entry name" value="LACI-RELATED TRANSCRIPTIONAL REPRESSOR"/>
    <property type="match status" value="1"/>
</dbReference>
<dbReference type="CDD" id="cd01392">
    <property type="entry name" value="HTH_LacI"/>
    <property type="match status" value="1"/>
</dbReference>
<evidence type="ECO:0000256" key="4">
    <source>
        <dbReference type="SAM" id="MobiDB-lite"/>
    </source>
</evidence>
<dbReference type="Pfam" id="PF13377">
    <property type="entry name" value="Peripla_BP_3"/>
    <property type="match status" value="1"/>
</dbReference>
<dbReference type="InterPro" id="IPR046335">
    <property type="entry name" value="LacI/GalR-like_sensor"/>
</dbReference>
<dbReference type="SUPFAM" id="SSF53822">
    <property type="entry name" value="Periplasmic binding protein-like I"/>
    <property type="match status" value="1"/>
</dbReference>
<dbReference type="GO" id="GO:0003700">
    <property type="term" value="F:DNA-binding transcription factor activity"/>
    <property type="evidence" value="ECO:0007669"/>
    <property type="project" value="TreeGrafter"/>
</dbReference>
<keyword evidence="3" id="KW-0804">Transcription</keyword>
<dbReference type="Pfam" id="PF00356">
    <property type="entry name" value="LacI"/>
    <property type="match status" value="1"/>
</dbReference>
<keyword evidence="2 6" id="KW-0238">DNA-binding</keyword>
<evidence type="ECO:0000256" key="1">
    <source>
        <dbReference type="ARBA" id="ARBA00023015"/>
    </source>
</evidence>
<dbReference type="InterPro" id="IPR000843">
    <property type="entry name" value="HTH_LacI"/>
</dbReference>
<evidence type="ECO:0000313" key="7">
    <source>
        <dbReference type="Proteomes" id="UP000254425"/>
    </source>
</evidence>
<dbReference type="PROSITE" id="PS50932">
    <property type="entry name" value="HTH_LACI_2"/>
    <property type="match status" value="1"/>
</dbReference>
<dbReference type="InterPro" id="IPR010982">
    <property type="entry name" value="Lambda_DNA-bd_dom_sf"/>
</dbReference>
<organism evidence="6 7">
    <name type="scientific">Streptomyces armeniacus</name>
    <dbReference type="NCBI Taxonomy" id="83291"/>
    <lineage>
        <taxon>Bacteria</taxon>
        <taxon>Bacillati</taxon>
        <taxon>Actinomycetota</taxon>
        <taxon>Actinomycetes</taxon>
        <taxon>Kitasatosporales</taxon>
        <taxon>Streptomycetaceae</taxon>
        <taxon>Streptomyces</taxon>
    </lineage>
</organism>
<dbReference type="SMART" id="SM00354">
    <property type="entry name" value="HTH_LACI"/>
    <property type="match status" value="1"/>
</dbReference>
<sequence>MSSGTESAAGTGRRRSSTRSVTLRDVAEHAGVSAQTVSRVLRIPDEVAPHTRERVEAAVRECGYVPNLAARNLASNRSRIVATVIPSLSASVFSETLTGLSAVLSSEGYQVLLGYTDYDDEREEQLIRSLLGRRPDGFFMTGVIHREGAVKMLRSSGIPVVETWDWTGSPIDTLVGFSNVDAMYEMVSFLHGAGYRTPCFVGSLIEGDHRSHRRLDGYLKAVRKHWPGSEPRVVDASDHPLTLESGGRLLELARGAHPDTDVLVFSTDIYANGALLAARSRGLRVPEDIAVTGFGDFELSGLLGPGLTTVALPTDTIGRAAATLLLQRMRGAEPESHTVDLGFEIRRRGSA</sequence>
<protein>
    <submittedName>
        <fullName evidence="6">LacI family DNA-binding transcriptional regulator</fullName>
    </submittedName>
</protein>
<name>A0A345XZ44_9ACTN</name>
<evidence type="ECO:0000259" key="5">
    <source>
        <dbReference type="PROSITE" id="PS50932"/>
    </source>
</evidence>
<keyword evidence="7" id="KW-1185">Reference proteome</keyword>
<gene>
    <name evidence="6" type="ORF">DVA86_34690</name>
</gene>
<dbReference type="KEGG" id="sarm:DVA86_34690"/>
<evidence type="ECO:0000313" key="6">
    <source>
        <dbReference type="EMBL" id="AXK36910.1"/>
    </source>
</evidence>
<dbReference type="Gene3D" id="3.40.50.2300">
    <property type="match status" value="2"/>
</dbReference>
<evidence type="ECO:0000256" key="2">
    <source>
        <dbReference type="ARBA" id="ARBA00023125"/>
    </source>
</evidence>
<dbReference type="InterPro" id="IPR028082">
    <property type="entry name" value="Peripla_BP_I"/>
</dbReference>
<accession>A0A345XZ44</accession>
<dbReference type="PANTHER" id="PTHR30146:SF33">
    <property type="entry name" value="TRANSCRIPTIONAL REGULATOR"/>
    <property type="match status" value="1"/>
</dbReference>
<dbReference type="CDD" id="cd01575">
    <property type="entry name" value="PBP1_GntR"/>
    <property type="match status" value="1"/>
</dbReference>
<dbReference type="EMBL" id="CP031320">
    <property type="protein sequence ID" value="AXK36910.1"/>
    <property type="molecule type" value="Genomic_DNA"/>
</dbReference>
<dbReference type="PROSITE" id="PS00356">
    <property type="entry name" value="HTH_LACI_1"/>
    <property type="match status" value="1"/>
</dbReference>
<proteinExistence type="predicted"/>